<dbReference type="Proteomes" id="UP000054709">
    <property type="component" value="Unassembled WGS sequence"/>
</dbReference>
<protein>
    <submittedName>
        <fullName evidence="1">Uncharacterized protein</fullName>
    </submittedName>
</protein>
<comment type="caution">
    <text evidence="1">The sequence shown here is derived from an EMBL/GenBank/DDBJ whole genome shotgun (WGS) entry which is preliminary data.</text>
</comment>
<evidence type="ECO:0000313" key="1">
    <source>
        <dbReference type="EMBL" id="KTD88161.1"/>
    </source>
</evidence>
<proteinExistence type="predicted"/>
<evidence type="ECO:0000313" key="2">
    <source>
        <dbReference type="Proteomes" id="UP000054709"/>
    </source>
</evidence>
<keyword evidence="2" id="KW-1185">Reference proteome</keyword>
<dbReference type="AlphaFoldDB" id="A0A0W1B3N6"/>
<organism evidence="1 2">
    <name type="scientific">Paenibacillus etheri</name>
    <dbReference type="NCBI Taxonomy" id="1306852"/>
    <lineage>
        <taxon>Bacteria</taxon>
        <taxon>Bacillati</taxon>
        <taxon>Bacillota</taxon>
        <taxon>Bacilli</taxon>
        <taxon>Bacillales</taxon>
        <taxon>Paenibacillaceae</taxon>
        <taxon>Paenibacillus</taxon>
    </lineage>
</organism>
<gene>
    <name evidence="1" type="ORF">UQ64_06630</name>
</gene>
<name>A0A0W1B3N6_9BACL</name>
<dbReference type="EMBL" id="LCZJ02000015">
    <property type="protein sequence ID" value="KTD88161.1"/>
    <property type="molecule type" value="Genomic_DNA"/>
</dbReference>
<sequence>MCNGMGDGALTFRGIDNVKAFTDTVEYMWTKDREIYDTISRDRVRSELFILVRKCVDEGKLILDYIKDLFKNLKSEPIYSFEVLYHLYGAEYFKGHPLIIGPYTIYNTKTHRENLLEKYPHGKVELDDLDEISLESEVIIGVVEKTRDASRANEKALLRLRQFEDTIRFMIGDIEKRYDVGIFNFNVFKRTTGILLSDEITSSTNKMSGAIKPIHLHKFPINDPEYGHDRLWEILGKKNPTELEKRIISAIAWSGKALRDEEQARALTQYVFALEALLQFQQKGSMVSPSITYQMAEFAAFIISDDLNDRLKIEKMIKSIYGIRSAIAHGGSHEVSENVIYEVFSLLKNLITTLVKNETFKDFQTIEQVGEWVKIKKYS</sequence>
<accession>A0A0W1B3N6</accession>
<reference evidence="1 2" key="1">
    <citation type="journal article" date="2015" name="Int. Biodeterior. Biodegradation">
        <title>Physiological and genetic screening methods for the isolation of methyl tert-butyl ether-degrading bacteria for bioremediation purposes.</title>
        <authorList>
            <person name="Guisado I.M."/>
            <person name="Purswani J."/>
            <person name="Gonzalez Lopez J."/>
            <person name="Pozo C."/>
        </authorList>
    </citation>
    <scope>NUCLEOTIDE SEQUENCE [LARGE SCALE GENOMIC DNA]</scope>
    <source>
        <strain evidence="1 2">SH7</strain>
    </source>
</reference>